<evidence type="ECO:0000313" key="1">
    <source>
        <dbReference type="EMBL" id="ODG93741.1"/>
    </source>
</evidence>
<dbReference type="EMBL" id="MDKC01000001">
    <property type="protein sequence ID" value="ODG93741.1"/>
    <property type="molecule type" value="Genomic_DNA"/>
</dbReference>
<proteinExistence type="predicted"/>
<dbReference type="RefSeq" id="WP_069031926.1">
    <property type="nucleotide sequence ID" value="NZ_MDKC01000001.1"/>
</dbReference>
<evidence type="ECO:0000313" key="2">
    <source>
        <dbReference type="Proteomes" id="UP000094580"/>
    </source>
</evidence>
<organism evidence="1 2">
    <name type="scientific">Gottfriedia luciferensis</name>
    <dbReference type="NCBI Taxonomy" id="178774"/>
    <lineage>
        <taxon>Bacteria</taxon>
        <taxon>Bacillati</taxon>
        <taxon>Bacillota</taxon>
        <taxon>Bacilli</taxon>
        <taxon>Bacillales</taxon>
        <taxon>Bacillaceae</taxon>
        <taxon>Gottfriedia</taxon>
    </lineage>
</organism>
<accession>A0ABX2ZVJ3</accession>
<gene>
    <name evidence="1" type="ORF">BED47_00805</name>
</gene>
<comment type="caution">
    <text evidence="1">The sequence shown here is derived from an EMBL/GenBank/DDBJ whole genome shotgun (WGS) entry which is preliminary data.</text>
</comment>
<sequence>MVRTVWVHVVNDEICGYSDSFVQDWIEYEAEEDFRACPFRYSYFEESFVLNEVQDRIISNRNISKEYQTFLDETDWKIVRHRDQLELGIETNLTNEEFIELLRARQEAREKIVNK</sequence>
<name>A0ABX2ZVJ3_9BACI</name>
<dbReference type="Proteomes" id="UP000094580">
    <property type="component" value="Unassembled WGS sequence"/>
</dbReference>
<keyword evidence="2" id="KW-1185">Reference proteome</keyword>
<reference evidence="1 2" key="1">
    <citation type="submission" date="2016-07" db="EMBL/GenBank/DDBJ databases">
        <authorList>
            <person name="Townsley L."/>
            <person name="Shank E.A."/>
        </authorList>
    </citation>
    <scope>NUCLEOTIDE SEQUENCE [LARGE SCALE GENOMIC DNA]</scope>
    <source>
        <strain evidence="1 2">CH01</strain>
    </source>
</reference>
<protein>
    <submittedName>
        <fullName evidence="1">Uncharacterized protein</fullName>
    </submittedName>
</protein>